<evidence type="ECO:0000313" key="1">
    <source>
        <dbReference type="Proteomes" id="UP000504637"/>
    </source>
</evidence>
<protein>
    <submittedName>
        <fullName evidence="2">Uncharacterized protein</fullName>
    </submittedName>
</protein>
<reference evidence="2" key="1">
    <citation type="submission" date="2020-01" db="EMBL/GenBank/DDBJ databases">
        <authorList>
            <consortium name="DOE Joint Genome Institute"/>
            <person name="Haridas S."/>
            <person name="Albert R."/>
            <person name="Binder M."/>
            <person name="Bloem J."/>
            <person name="Labutti K."/>
            <person name="Salamov A."/>
            <person name="Andreopoulos B."/>
            <person name="Baker S.E."/>
            <person name="Barry K."/>
            <person name="Bills G."/>
            <person name="Bluhm B.H."/>
            <person name="Cannon C."/>
            <person name="Castanera R."/>
            <person name="Culley D.E."/>
            <person name="Daum C."/>
            <person name="Ezra D."/>
            <person name="Gonzalez J.B."/>
            <person name="Henrissat B."/>
            <person name="Kuo A."/>
            <person name="Liang C."/>
            <person name="Lipzen A."/>
            <person name="Lutzoni F."/>
            <person name="Magnuson J."/>
            <person name="Mondo S."/>
            <person name="Nolan M."/>
            <person name="Ohm R."/>
            <person name="Pangilinan J."/>
            <person name="Park H.-J."/>
            <person name="Ramirez L."/>
            <person name="Alfaro M."/>
            <person name="Sun H."/>
            <person name="Tritt A."/>
            <person name="Yoshinaga Y."/>
            <person name="Zwiers L.-H."/>
            <person name="Turgeon B.G."/>
            <person name="Goodwin S.B."/>
            <person name="Spatafora J.W."/>
            <person name="Crous P.W."/>
            <person name="Grigoriev I.V."/>
        </authorList>
    </citation>
    <scope>NUCLEOTIDE SEQUENCE</scope>
    <source>
        <strain evidence="2">CBS 342.82</strain>
    </source>
</reference>
<sequence>MSSTHKVYLTESIGGGEFNHIALFIATGAGAGAGPIENNSNTSEKPSGILYNVIGTIVIGAGQTYEVRETTNPQLAIEHIPGTYRCIGQVRHEDLDRFAAICESIPVPGPQLSLRGKPVDPTKPVRRCTEWTMEAVEALKEAGILTPERQ</sequence>
<evidence type="ECO:0000313" key="2">
    <source>
        <dbReference type="RefSeq" id="XP_033454819.1"/>
    </source>
</evidence>
<dbReference type="RefSeq" id="XP_033454819.1">
    <property type="nucleotide sequence ID" value="XM_033599346.1"/>
</dbReference>
<proteinExistence type="predicted"/>
<reference evidence="2" key="2">
    <citation type="submission" date="2020-04" db="EMBL/GenBank/DDBJ databases">
        <authorList>
            <consortium name="NCBI Genome Project"/>
        </authorList>
    </citation>
    <scope>NUCLEOTIDE SEQUENCE</scope>
    <source>
        <strain evidence="2">CBS 342.82</strain>
    </source>
</reference>
<organism evidence="2">
    <name type="scientific">Dissoconium aciculare CBS 342.82</name>
    <dbReference type="NCBI Taxonomy" id="1314786"/>
    <lineage>
        <taxon>Eukaryota</taxon>
        <taxon>Fungi</taxon>
        <taxon>Dikarya</taxon>
        <taxon>Ascomycota</taxon>
        <taxon>Pezizomycotina</taxon>
        <taxon>Dothideomycetes</taxon>
        <taxon>Dothideomycetidae</taxon>
        <taxon>Mycosphaerellales</taxon>
        <taxon>Dissoconiaceae</taxon>
        <taxon>Dissoconium</taxon>
    </lineage>
</organism>
<dbReference type="InterPro" id="IPR046670">
    <property type="entry name" value="DUF6540"/>
</dbReference>
<dbReference type="Pfam" id="PF20174">
    <property type="entry name" value="DUF6540"/>
    <property type="match status" value="1"/>
</dbReference>
<dbReference type="AlphaFoldDB" id="A0A6J3LQ59"/>
<name>A0A6J3LQ59_9PEZI</name>
<dbReference type="GeneID" id="54357145"/>
<keyword evidence="1" id="KW-1185">Reference proteome</keyword>
<dbReference type="OrthoDB" id="4135672at2759"/>
<reference evidence="2" key="3">
    <citation type="submission" date="2025-08" db="UniProtKB">
        <authorList>
            <consortium name="RefSeq"/>
        </authorList>
    </citation>
    <scope>IDENTIFICATION</scope>
    <source>
        <strain evidence="2">CBS 342.82</strain>
    </source>
</reference>
<accession>A0A6J3LQ59</accession>
<gene>
    <name evidence="2" type="ORF">K489DRAFT_167980</name>
</gene>
<dbReference type="Proteomes" id="UP000504637">
    <property type="component" value="Unplaced"/>
</dbReference>